<dbReference type="InterPro" id="IPR000719">
    <property type="entry name" value="Prot_kinase_dom"/>
</dbReference>
<evidence type="ECO:0000256" key="2">
    <source>
        <dbReference type="ARBA" id="ARBA00022679"/>
    </source>
</evidence>
<evidence type="ECO:0000313" key="12">
    <source>
        <dbReference type="EMBL" id="CAJ1940530.1"/>
    </source>
</evidence>
<accession>A0AAD2JII0</accession>
<evidence type="ECO:0000256" key="10">
    <source>
        <dbReference type="SAM" id="MobiDB-lite"/>
    </source>
</evidence>
<evidence type="ECO:0000256" key="8">
    <source>
        <dbReference type="PIRSR" id="PIRSR630616-3"/>
    </source>
</evidence>
<sequence>MTTRTHIRDVLRPLDPNQSETPVKENEFKSPFGMGTTAKTSATPKRTAVPNAANLLSPLPIKQRKNFFKSPQYKSRKQQFHLVCAERVAEDIDGDLCELGIQEWAVDDFVYQRKLGHGGTAHVYLASEKQSGYKVALKIQETDDNAFCEIDIHDKLDHPNIVRMIDYFYSFTPFRTEEEDQGWEDGPTLPHNPEEPFLYMILEVCDGGSLHDKIDNAPNGRIPEQQAAKYFLDAVRALEYIHAQGMLHCDCKPANFLLDLDDRVKLADFGMAVHEEEKEVVGGSPVYMAPEHLMAWRQMTDDFDHRSDIYSLGVVLYEMLEGVLPYIVWEAPKMNLESSVPAPIYDSDDEELFPILDLRKLFDMSSEEPFYVPPPLFLAEISEEAEDLVTRLMEPSASERISLSEAKDHPWLKKFNL</sequence>
<dbReference type="GO" id="GO:0005524">
    <property type="term" value="F:ATP binding"/>
    <property type="evidence" value="ECO:0007669"/>
    <property type="project" value="UniProtKB-UniRule"/>
</dbReference>
<feature type="region of interest" description="Disordered" evidence="10">
    <location>
        <begin position="1"/>
        <end position="44"/>
    </location>
</feature>
<dbReference type="EMBL" id="CAKOGP040001847">
    <property type="protein sequence ID" value="CAJ1954006.1"/>
    <property type="molecule type" value="Genomic_DNA"/>
</dbReference>
<dbReference type="PROSITE" id="PS50011">
    <property type="entry name" value="PROTEIN_KINASE_DOM"/>
    <property type="match status" value="1"/>
</dbReference>
<feature type="compositionally biased region" description="Basic and acidic residues" evidence="10">
    <location>
        <begin position="1"/>
        <end position="12"/>
    </location>
</feature>
<evidence type="ECO:0000256" key="5">
    <source>
        <dbReference type="ARBA" id="ARBA00022840"/>
    </source>
</evidence>
<proteinExistence type="predicted"/>
<feature type="domain" description="Protein kinase" evidence="11">
    <location>
        <begin position="109"/>
        <end position="412"/>
    </location>
</feature>
<dbReference type="EMBL" id="CAKOGP040000902">
    <property type="protein sequence ID" value="CAJ1940530.1"/>
    <property type="molecule type" value="Genomic_DNA"/>
</dbReference>
<dbReference type="GO" id="GO:0004674">
    <property type="term" value="F:protein serine/threonine kinase activity"/>
    <property type="evidence" value="ECO:0007669"/>
    <property type="project" value="UniProtKB-KW"/>
</dbReference>
<dbReference type="EMBL" id="CAKOGP040001847">
    <property type="protein sequence ID" value="CAJ1954012.1"/>
    <property type="molecule type" value="Genomic_DNA"/>
</dbReference>
<dbReference type="PANTHER" id="PTHR24350">
    <property type="entry name" value="SERINE/THREONINE-PROTEIN KINASE IAL-RELATED"/>
    <property type="match status" value="1"/>
</dbReference>
<keyword evidence="15" id="KW-1185">Reference proteome</keyword>
<dbReference type="Gene3D" id="1.10.510.10">
    <property type="entry name" value="Transferase(Phosphotransferase) domain 1"/>
    <property type="match status" value="1"/>
</dbReference>
<dbReference type="Pfam" id="PF00069">
    <property type="entry name" value="Pkinase"/>
    <property type="match status" value="1"/>
</dbReference>
<evidence type="ECO:0000313" key="13">
    <source>
        <dbReference type="EMBL" id="CAJ1954006.1"/>
    </source>
</evidence>
<evidence type="ECO:0000256" key="1">
    <source>
        <dbReference type="ARBA" id="ARBA00022527"/>
    </source>
</evidence>
<reference evidence="13" key="1">
    <citation type="submission" date="2023-08" db="EMBL/GenBank/DDBJ databases">
        <authorList>
            <person name="Audoor S."/>
            <person name="Bilcke G."/>
        </authorList>
    </citation>
    <scope>NUCLEOTIDE SEQUENCE</scope>
</reference>
<dbReference type="InterPro" id="IPR017441">
    <property type="entry name" value="Protein_kinase_ATP_BS"/>
</dbReference>
<gene>
    <name evidence="13" type="ORF">CYCCA115_LOCUS14604</name>
    <name evidence="14" type="ORF">CYCCA115_LOCUS14610</name>
    <name evidence="12" type="ORF">CYCCA115_LOCUS7082</name>
</gene>
<dbReference type="PROSITE" id="PS00107">
    <property type="entry name" value="PROTEIN_KINASE_ATP"/>
    <property type="match status" value="1"/>
</dbReference>
<dbReference type="Proteomes" id="UP001295423">
    <property type="component" value="Unassembled WGS sequence"/>
</dbReference>
<evidence type="ECO:0000313" key="14">
    <source>
        <dbReference type="EMBL" id="CAJ1954012.1"/>
    </source>
</evidence>
<evidence type="ECO:0000259" key="11">
    <source>
        <dbReference type="PROSITE" id="PS50011"/>
    </source>
</evidence>
<evidence type="ECO:0000256" key="6">
    <source>
        <dbReference type="PIRSR" id="PIRSR630616-1"/>
    </source>
</evidence>
<dbReference type="InterPro" id="IPR030616">
    <property type="entry name" value="Aur-like"/>
</dbReference>
<feature type="cross-link" description="Glycyl lysine isopeptide (Lys-Gly) (interchain with G-Cter in SUMO2)" evidence="8">
    <location>
        <position position="252"/>
    </location>
</feature>
<comment type="caution">
    <text evidence="13">The sequence shown here is derived from an EMBL/GenBank/DDBJ whole genome shotgun (WGS) entry which is preliminary data.</text>
</comment>
<feature type="binding site" evidence="7 9">
    <location>
        <position position="138"/>
    </location>
    <ligand>
        <name>ATP</name>
        <dbReference type="ChEBI" id="CHEBI:30616"/>
    </ligand>
</feature>
<evidence type="ECO:0000256" key="7">
    <source>
        <dbReference type="PIRSR" id="PIRSR630616-2"/>
    </source>
</evidence>
<dbReference type="InterPro" id="IPR011009">
    <property type="entry name" value="Kinase-like_dom_sf"/>
</dbReference>
<dbReference type="SUPFAM" id="SSF56112">
    <property type="entry name" value="Protein kinase-like (PK-like)"/>
    <property type="match status" value="1"/>
</dbReference>
<feature type="binding site" evidence="7">
    <location>
        <position position="268"/>
    </location>
    <ligand>
        <name>ATP</name>
        <dbReference type="ChEBI" id="CHEBI:30616"/>
    </ligand>
</feature>
<evidence type="ECO:0000256" key="4">
    <source>
        <dbReference type="ARBA" id="ARBA00022777"/>
    </source>
</evidence>
<dbReference type="AlphaFoldDB" id="A0AAD2JII0"/>
<protein>
    <recommendedName>
        <fullName evidence="11">Protein kinase domain-containing protein</fullName>
    </recommendedName>
</protein>
<name>A0AAD2JII0_9STRA</name>
<evidence type="ECO:0000313" key="15">
    <source>
        <dbReference type="Proteomes" id="UP001295423"/>
    </source>
</evidence>
<evidence type="ECO:0000256" key="9">
    <source>
        <dbReference type="PROSITE-ProRule" id="PRU10141"/>
    </source>
</evidence>
<keyword evidence="5 7" id="KW-0067">ATP-binding</keyword>
<keyword evidence="3 7" id="KW-0547">Nucleotide-binding</keyword>
<evidence type="ECO:0000256" key="3">
    <source>
        <dbReference type="ARBA" id="ARBA00022741"/>
    </source>
</evidence>
<keyword evidence="1" id="KW-0723">Serine/threonine-protein kinase</keyword>
<organism evidence="13 15">
    <name type="scientific">Cylindrotheca closterium</name>
    <dbReference type="NCBI Taxonomy" id="2856"/>
    <lineage>
        <taxon>Eukaryota</taxon>
        <taxon>Sar</taxon>
        <taxon>Stramenopiles</taxon>
        <taxon>Ochrophyta</taxon>
        <taxon>Bacillariophyta</taxon>
        <taxon>Bacillariophyceae</taxon>
        <taxon>Bacillariophycidae</taxon>
        <taxon>Bacillariales</taxon>
        <taxon>Bacillariaceae</taxon>
        <taxon>Cylindrotheca</taxon>
    </lineage>
</organism>
<keyword evidence="2" id="KW-0808">Transferase</keyword>
<feature type="active site" description="Proton acceptor" evidence="6">
    <location>
        <position position="250"/>
    </location>
</feature>
<keyword evidence="4" id="KW-0418">Kinase</keyword>